<dbReference type="InterPro" id="IPR011701">
    <property type="entry name" value="MFS"/>
</dbReference>
<name>A0A383RV09_9PSED</name>
<keyword evidence="3" id="KW-1003">Cell membrane</keyword>
<evidence type="ECO:0000313" key="8">
    <source>
        <dbReference type="EMBL" id="SYX90910.1"/>
    </source>
</evidence>
<feature type="transmembrane region" description="Helical" evidence="7">
    <location>
        <begin position="296"/>
        <end position="318"/>
    </location>
</feature>
<dbReference type="PANTHER" id="PTHR23517">
    <property type="entry name" value="RESISTANCE PROTEIN MDTM, PUTATIVE-RELATED-RELATED"/>
    <property type="match status" value="1"/>
</dbReference>
<dbReference type="EMBL" id="UNOZ01000022">
    <property type="protein sequence ID" value="SYX90910.1"/>
    <property type="molecule type" value="Genomic_DNA"/>
</dbReference>
<keyword evidence="2" id="KW-0813">Transport</keyword>
<protein>
    <recommendedName>
        <fullName evidence="10">MFS transporter</fullName>
    </recommendedName>
</protein>
<dbReference type="Gene3D" id="1.20.1250.20">
    <property type="entry name" value="MFS general substrate transporter like domains"/>
    <property type="match status" value="1"/>
</dbReference>
<dbReference type="GO" id="GO:0005886">
    <property type="term" value="C:plasma membrane"/>
    <property type="evidence" value="ECO:0007669"/>
    <property type="project" value="UniProtKB-SubCell"/>
</dbReference>
<feature type="transmembrane region" description="Helical" evidence="7">
    <location>
        <begin position="330"/>
        <end position="354"/>
    </location>
</feature>
<dbReference type="Pfam" id="PF07690">
    <property type="entry name" value="MFS_1"/>
    <property type="match status" value="1"/>
</dbReference>
<dbReference type="AlphaFoldDB" id="A0A383RV09"/>
<evidence type="ECO:0000256" key="4">
    <source>
        <dbReference type="ARBA" id="ARBA00022692"/>
    </source>
</evidence>
<evidence type="ECO:0000256" key="2">
    <source>
        <dbReference type="ARBA" id="ARBA00022448"/>
    </source>
</evidence>
<keyword evidence="6 7" id="KW-0472">Membrane</keyword>
<evidence type="ECO:0000256" key="5">
    <source>
        <dbReference type="ARBA" id="ARBA00022989"/>
    </source>
</evidence>
<evidence type="ECO:0000256" key="3">
    <source>
        <dbReference type="ARBA" id="ARBA00022475"/>
    </source>
</evidence>
<feature type="transmembrane region" description="Helical" evidence="7">
    <location>
        <begin position="71"/>
        <end position="91"/>
    </location>
</feature>
<organism evidence="8 9">
    <name type="scientific">Pseudomonas reidholzensis</name>
    <dbReference type="NCBI Taxonomy" id="1785162"/>
    <lineage>
        <taxon>Bacteria</taxon>
        <taxon>Pseudomonadati</taxon>
        <taxon>Pseudomonadota</taxon>
        <taxon>Gammaproteobacteria</taxon>
        <taxon>Pseudomonadales</taxon>
        <taxon>Pseudomonadaceae</taxon>
        <taxon>Pseudomonas</taxon>
    </lineage>
</organism>
<evidence type="ECO:0000256" key="7">
    <source>
        <dbReference type="SAM" id="Phobius"/>
    </source>
</evidence>
<feature type="transmembrane region" description="Helical" evidence="7">
    <location>
        <begin position="273"/>
        <end position="290"/>
    </location>
</feature>
<feature type="transmembrane region" description="Helical" evidence="7">
    <location>
        <begin position="238"/>
        <end position="261"/>
    </location>
</feature>
<feature type="transmembrane region" description="Helical" evidence="7">
    <location>
        <begin position="12"/>
        <end position="30"/>
    </location>
</feature>
<comment type="subcellular location">
    <subcellularLocation>
        <location evidence="1">Cell membrane</location>
        <topology evidence="1">Multi-pass membrane protein</topology>
    </subcellularLocation>
</comment>
<dbReference type="SUPFAM" id="SSF103473">
    <property type="entry name" value="MFS general substrate transporter"/>
    <property type="match status" value="1"/>
</dbReference>
<accession>A0A383RV09</accession>
<feature type="transmembrane region" description="Helical" evidence="7">
    <location>
        <begin position="360"/>
        <end position="383"/>
    </location>
</feature>
<proteinExistence type="predicted"/>
<reference evidence="9" key="1">
    <citation type="submission" date="2018-08" db="EMBL/GenBank/DDBJ databases">
        <authorList>
            <person name="Blom J."/>
        </authorList>
    </citation>
    <scope>NUCLEOTIDE SEQUENCE [LARGE SCALE GENOMIC DNA]</scope>
    <source>
        <strain evidence="9">CCOS 865</strain>
    </source>
</reference>
<evidence type="ECO:0008006" key="10">
    <source>
        <dbReference type="Google" id="ProtNLM"/>
    </source>
</evidence>
<evidence type="ECO:0000313" key="9">
    <source>
        <dbReference type="Proteomes" id="UP000263595"/>
    </source>
</evidence>
<keyword evidence="5 7" id="KW-1133">Transmembrane helix</keyword>
<evidence type="ECO:0000256" key="1">
    <source>
        <dbReference type="ARBA" id="ARBA00004651"/>
    </source>
</evidence>
<feature type="transmembrane region" description="Helical" evidence="7">
    <location>
        <begin position="201"/>
        <end position="218"/>
    </location>
</feature>
<dbReference type="InterPro" id="IPR050171">
    <property type="entry name" value="MFS_Transporters"/>
</dbReference>
<feature type="transmembrane region" description="Helical" evidence="7">
    <location>
        <begin position="159"/>
        <end position="180"/>
    </location>
</feature>
<keyword evidence="9" id="KW-1185">Reference proteome</keyword>
<keyword evidence="4 7" id="KW-0812">Transmembrane</keyword>
<feature type="transmembrane region" description="Helical" evidence="7">
    <location>
        <begin position="42"/>
        <end position="59"/>
    </location>
</feature>
<feature type="transmembrane region" description="Helical" evidence="7">
    <location>
        <begin position="97"/>
        <end position="119"/>
    </location>
</feature>
<dbReference type="InterPro" id="IPR036259">
    <property type="entry name" value="MFS_trans_sf"/>
</dbReference>
<dbReference type="Proteomes" id="UP000263595">
    <property type="component" value="Unassembled WGS sequence"/>
</dbReference>
<gene>
    <name evidence="8" type="ORF">CCOS865_03178</name>
</gene>
<evidence type="ECO:0000256" key="6">
    <source>
        <dbReference type="ARBA" id="ARBA00023136"/>
    </source>
</evidence>
<dbReference type="GO" id="GO:0022857">
    <property type="term" value="F:transmembrane transporter activity"/>
    <property type="evidence" value="ECO:0007669"/>
    <property type="project" value="InterPro"/>
</dbReference>
<feature type="transmembrane region" description="Helical" evidence="7">
    <location>
        <begin position="131"/>
        <end position="153"/>
    </location>
</feature>
<dbReference type="PANTHER" id="PTHR23517:SF14">
    <property type="entry name" value="PUTATIVE-RELATED"/>
    <property type="match status" value="1"/>
</dbReference>
<sequence length="392" mass="41352">MQMTPAMHKVALLKLLFVMANGVGSFAAIFMQRHFGLEEGELATTVALMIICYRAGNLVGGHLSGRLGSRALLLATSVIALASLSASLLPVWQLLSIGLILTFMFSAGLVTPLFSVMTARAAEPDDQVGAFAYLHLASNAGGVMLFVVGGLLLSWSSQYLVWFAVATSLVCLVTSALLPLPALETVPRLGSLGGRAGSGPIPCVVIVAGALFLGVSLLDGQREYQFPLWLGALDIGDSARLFAVAGIVNGLLVIVLTRPLIALTRRWSPMDNLALAALSYGIGFGAYAFVDGWLPILLFVGIWTLGEILGTTYMATLIAQRAPAARQGMLFSLIPVLQAGARVLCVGIAVPMLAGLGYNGAWAVFGIGGVLFGGICLLLHRYFSWRQSEQSR</sequence>